<gene>
    <name evidence="2" type="ORF">X777_10832</name>
</gene>
<accession>A0A026W402</accession>
<name>A0A026W402_OOCBI</name>
<sequence length="55" mass="6623">MHHERREESVVPTMDTDHRHGNHRADEYFADDDDELARMKICERIVAQRTDFALR</sequence>
<reference evidence="2 3" key="1">
    <citation type="journal article" date="2014" name="Curr. Biol.">
        <title>The genome of the clonal raider ant Cerapachys biroi.</title>
        <authorList>
            <person name="Oxley P.R."/>
            <person name="Ji L."/>
            <person name="Fetter-Pruneda I."/>
            <person name="McKenzie S.K."/>
            <person name="Li C."/>
            <person name="Hu H."/>
            <person name="Zhang G."/>
            <person name="Kronauer D.J."/>
        </authorList>
    </citation>
    <scope>NUCLEOTIDE SEQUENCE [LARGE SCALE GENOMIC DNA]</scope>
</reference>
<evidence type="ECO:0000313" key="3">
    <source>
        <dbReference type="Proteomes" id="UP000053097"/>
    </source>
</evidence>
<keyword evidence="3" id="KW-1185">Reference proteome</keyword>
<dbReference type="Proteomes" id="UP000053097">
    <property type="component" value="Unassembled WGS sequence"/>
</dbReference>
<evidence type="ECO:0000256" key="1">
    <source>
        <dbReference type="SAM" id="MobiDB-lite"/>
    </source>
</evidence>
<protein>
    <submittedName>
        <fullName evidence="2">Uncharacterized protein</fullName>
    </submittedName>
</protein>
<evidence type="ECO:0000313" key="2">
    <source>
        <dbReference type="EMBL" id="EZA50782.1"/>
    </source>
</evidence>
<organism evidence="2 3">
    <name type="scientific">Ooceraea biroi</name>
    <name type="common">Clonal raider ant</name>
    <name type="synonym">Cerapachys biroi</name>
    <dbReference type="NCBI Taxonomy" id="2015173"/>
    <lineage>
        <taxon>Eukaryota</taxon>
        <taxon>Metazoa</taxon>
        <taxon>Ecdysozoa</taxon>
        <taxon>Arthropoda</taxon>
        <taxon>Hexapoda</taxon>
        <taxon>Insecta</taxon>
        <taxon>Pterygota</taxon>
        <taxon>Neoptera</taxon>
        <taxon>Endopterygota</taxon>
        <taxon>Hymenoptera</taxon>
        <taxon>Apocrita</taxon>
        <taxon>Aculeata</taxon>
        <taxon>Formicoidea</taxon>
        <taxon>Formicidae</taxon>
        <taxon>Dorylinae</taxon>
        <taxon>Ooceraea</taxon>
    </lineage>
</organism>
<feature type="region of interest" description="Disordered" evidence="1">
    <location>
        <begin position="1"/>
        <end position="26"/>
    </location>
</feature>
<dbReference type="EMBL" id="KK107447">
    <property type="protein sequence ID" value="EZA50782.1"/>
    <property type="molecule type" value="Genomic_DNA"/>
</dbReference>
<proteinExistence type="predicted"/>
<dbReference type="AlphaFoldDB" id="A0A026W402"/>